<dbReference type="Proteomes" id="UP000007110">
    <property type="component" value="Unassembled WGS sequence"/>
</dbReference>
<dbReference type="FunFam" id="3.30.420.10:FF:000063">
    <property type="entry name" value="Retrovirus-related Pol polyprotein from transposon 297-like Protein"/>
    <property type="match status" value="1"/>
</dbReference>
<dbReference type="Pfam" id="PF17921">
    <property type="entry name" value="Integrase_H2C2"/>
    <property type="match status" value="1"/>
</dbReference>
<dbReference type="PROSITE" id="PS50994">
    <property type="entry name" value="INTEGRASE"/>
    <property type="match status" value="1"/>
</dbReference>
<accession>A0A7M7NCU5</accession>
<dbReference type="InterPro" id="IPR001584">
    <property type="entry name" value="Integrase_cat-core"/>
</dbReference>
<dbReference type="InterPro" id="IPR012337">
    <property type="entry name" value="RNaseH-like_sf"/>
</dbReference>
<evidence type="ECO:0000259" key="1">
    <source>
        <dbReference type="PROSITE" id="PS50994"/>
    </source>
</evidence>
<keyword evidence="3" id="KW-1185">Reference proteome</keyword>
<proteinExistence type="predicted"/>
<dbReference type="GeneID" id="115921403"/>
<dbReference type="InterPro" id="IPR041588">
    <property type="entry name" value="Integrase_H2C2"/>
</dbReference>
<dbReference type="GeneID" id="115925267"/>
<dbReference type="AlphaFoldDB" id="A0A7M7NCU5"/>
<dbReference type="Pfam" id="PF00665">
    <property type="entry name" value="rve"/>
    <property type="match status" value="1"/>
</dbReference>
<dbReference type="KEGG" id="spu:115921403"/>
<evidence type="ECO:0000313" key="2">
    <source>
        <dbReference type="EnsemblMetazoa" id="XP_030834726"/>
    </source>
</evidence>
<dbReference type="GO" id="GO:0003676">
    <property type="term" value="F:nucleic acid binding"/>
    <property type="evidence" value="ECO:0007669"/>
    <property type="project" value="InterPro"/>
</dbReference>
<dbReference type="OrthoDB" id="444601at2759"/>
<evidence type="ECO:0000313" key="3">
    <source>
        <dbReference type="Proteomes" id="UP000007110"/>
    </source>
</evidence>
<name>A0A7M7NCU5_STRPU</name>
<dbReference type="PANTHER" id="PTHR37984">
    <property type="entry name" value="PROTEIN CBG26694"/>
    <property type="match status" value="1"/>
</dbReference>
<dbReference type="PANTHER" id="PTHR37984:SF7">
    <property type="entry name" value="INTEGRASE CATALYTIC DOMAIN-CONTAINING PROTEIN"/>
    <property type="match status" value="1"/>
</dbReference>
<dbReference type="InterPro" id="IPR036397">
    <property type="entry name" value="RNaseH_sf"/>
</dbReference>
<dbReference type="EnsemblMetazoa" id="XM_030988909">
    <property type="protein sequence ID" value="XP_030844769"/>
    <property type="gene ID" value="LOC115925267"/>
</dbReference>
<dbReference type="GO" id="GO:0015074">
    <property type="term" value="P:DNA integration"/>
    <property type="evidence" value="ECO:0007669"/>
    <property type="project" value="InterPro"/>
</dbReference>
<protein>
    <recommendedName>
        <fullName evidence="1">Integrase catalytic domain-containing protein</fullName>
    </recommendedName>
</protein>
<dbReference type="InParanoid" id="A0A7M7NCU5"/>
<feature type="domain" description="Integrase catalytic" evidence="1">
    <location>
        <begin position="74"/>
        <end position="178"/>
    </location>
</feature>
<dbReference type="InterPro" id="IPR050951">
    <property type="entry name" value="Retrovirus_Pol_polyprotein"/>
</dbReference>
<reference evidence="2" key="2">
    <citation type="submission" date="2021-01" db="UniProtKB">
        <authorList>
            <consortium name="EnsemblMetazoa"/>
        </authorList>
    </citation>
    <scope>IDENTIFICATION</scope>
</reference>
<reference evidence="3" key="1">
    <citation type="submission" date="2015-02" db="EMBL/GenBank/DDBJ databases">
        <title>Genome sequencing for Strongylocentrotus purpuratus.</title>
        <authorList>
            <person name="Murali S."/>
            <person name="Liu Y."/>
            <person name="Vee V."/>
            <person name="English A."/>
            <person name="Wang M."/>
            <person name="Skinner E."/>
            <person name="Han Y."/>
            <person name="Muzny D.M."/>
            <person name="Worley K.C."/>
            <person name="Gibbs R.A."/>
        </authorList>
    </citation>
    <scope>NUCLEOTIDE SEQUENCE</scope>
</reference>
<dbReference type="RefSeq" id="XP_030834726.1">
    <property type="nucleotide sequence ID" value="XM_030978866.1"/>
</dbReference>
<dbReference type="SUPFAM" id="SSF53098">
    <property type="entry name" value="Ribonuclease H-like"/>
    <property type="match status" value="1"/>
</dbReference>
<dbReference type="Gene3D" id="3.30.420.10">
    <property type="entry name" value="Ribonuclease H-like superfamily/Ribonuclease H"/>
    <property type="match status" value="1"/>
</dbReference>
<dbReference type="RefSeq" id="XP_030844769.1">
    <property type="nucleotide sequence ID" value="XM_030988909.1"/>
</dbReference>
<sequence length="178" mass="20424">MKGDRIFIPKPMQQEVTQSLHAGLQEMTKTQLKARRCVYWDGLSKVIGQIVSSCQACNELQNAQSKEPLLQHEVPHHPWETVGTDLFHFEGDKYLIVIDYRSKFPFVRKVRGGCTSSTIVRIRKNIFSEQGIPLKIVSDNGPQFSCREYKSFTENWNIQCVKSSPHYPQSKGLVERAI</sequence>
<dbReference type="EnsemblMetazoa" id="XM_030978866">
    <property type="protein sequence ID" value="XP_030834726"/>
    <property type="gene ID" value="LOC115921403"/>
</dbReference>
<dbReference type="KEGG" id="spu:115925267"/>
<organism evidence="2 3">
    <name type="scientific">Strongylocentrotus purpuratus</name>
    <name type="common">Purple sea urchin</name>
    <dbReference type="NCBI Taxonomy" id="7668"/>
    <lineage>
        <taxon>Eukaryota</taxon>
        <taxon>Metazoa</taxon>
        <taxon>Echinodermata</taxon>
        <taxon>Eleutherozoa</taxon>
        <taxon>Echinozoa</taxon>
        <taxon>Echinoidea</taxon>
        <taxon>Euechinoidea</taxon>
        <taxon>Echinacea</taxon>
        <taxon>Camarodonta</taxon>
        <taxon>Echinidea</taxon>
        <taxon>Strongylocentrotidae</taxon>
        <taxon>Strongylocentrotus</taxon>
    </lineage>
</organism>
<dbReference type="OMA" id="KKPHEGH"/>
<dbReference type="Gene3D" id="1.10.340.70">
    <property type="match status" value="1"/>
</dbReference>